<dbReference type="RefSeq" id="XP_047758504.1">
    <property type="nucleotide sequence ID" value="XM_047902599.1"/>
</dbReference>
<proteinExistence type="predicted"/>
<organism evidence="2 3">
    <name type="scientific">Passalora fulva</name>
    <name type="common">Tomato leaf mold</name>
    <name type="synonym">Cladosporium fulvum</name>
    <dbReference type="NCBI Taxonomy" id="5499"/>
    <lineage>
        <taxon>Eukaryota</taxon>
        <taxon>Fungi</taxon>
        <taxon>Dikarya</taxon>
        <taxon>Ascomycota</taxon>
        <taxon>Pezizomycotina</taxon>
        <taxon>Dothideomycetes</taxon>
        <taxon>Dothideomycetidae</taxon>
        <taxon>Mycosphaerellales</taxon>
        <taxon>Mycosphaerellaceae</taxon>
        <taxon>Fulvia</taxon>
    </lineage>
</organism>
<reference evidence="2" key="2">
    <citation type="journal article" date="2022" name="Microb. Genom.">
        <title>A chromosome-scale genome assembly of the tomato pathogen Cladosporium fulvum reveals a compartmentalized genome architecture and the presence of a dispensable chromosome.</title>
        <authorList>
            <person name="Zaccaron A.Z."/>
            <person name="Chen L.H."/>
            <person name="Samaras A."/>
            <person name="Stergiopoulos I."/>
        </authorList>
    </citation>
    <scope>NUCLEOTIDE SEQUENCE</scope>
    <source>
        <strain evidence="2">Race5_Kim</strain>
    </source>
</reference>
<evidence type="ECO:0000256" key="1">
    <source>
        <dbReference type="SAM" id="MobiDB-lite"/>
    </source>
</evidence>
<evidence type="ECO:0000313" key="2">
    <source>
        <dbReference type="EMBL" id="UJO14138.1"/>
    </source>
</evidence>
<keyword evidence="3" id="KW-1185">Reference proteome</keyword>
<sequence length="463" mass="51325">MSHRHTHHHDSHRSSKYTIDYKDLSKADVVQLASIAAPIPPPGTSAAACYHDDIKKRIADLPAHLQAKYPLMTSSCSTHKKVNPLPLDSILGVTQDEVSLKALERWTDIRGNDFVDSLPIALLQDMNAIWLKPTHFRQTFGRDPSPSCIWSFLDTKCVVCKLGHIAQSGPAVTALGALTIAGLRPENWKKSKRVHFFEEMLRSCVEFSYKEEPAILGMWECGSRLRAAREANKSVDPHGPRDYIDKFVEQARSSTAGSPHRSSAVNSNPPFELHPAPNSRPVAGPSCMPALGDYKFRSRPVRPDRSLSQEDHVKVTNAMVQDTPDSWAQTPTSASSTAPLIQPLRSPAQEEYAPFADTSPFASEGHVRMSAVQREFYAEAKTVSQEYRIRNPFEDEPVDRSTQNYSRASVRPQSLSVERPTKRAPIPSSIYSRPQTAATIDENAVIEMYRNGGYAGPSSGVLK</sequence>
<gene>
    <name evidence="2" type="ORF">CLAFUR5_03451</name>
</gene>
<dbReference type="AlphaFoldDB" id="A0A9Q8LCB9"/>
<feature type="region of interest" description="Disordered" evidence="1">
    <location>
        <begin position="392"/>
        <end position="429"/>
    </location>
</feature>
<evidence type="ECO:0000313" key="3">
    <source>
        <dbReference type="Proteomes" id="UP000756132"/>
    </source>
</evidence>
<dbReference type="Proteomes" id="UP000756132">
    <property type="component" value="Chromosome 2"/>
</dbReference>
<dbReference type="EMBL" id="CP090164">
    <property type="protein sequence ID" value="UJO14138.1"/>
    <property type="molecule type" value="Genomic_DNA"/>
</dbReference>
<dbReference type="GeneID" id="71983329"/>
<reference evidence="2" key="1">
    <citation type="submission" date="2021-12" db="EMBL/GenBank/DDBJ databases">
        <authorList>
            <person name="Zaccaron A."/>
            <person name="Stergiopoulos I."/>
        </authorList>
    </citation>
    <scope>NUCLEOTIDE SEQUENCE</scope>
    <source>
        <strain evidence="2">Race5_Kim</strain>
    </source>
</reference>
<protein>
    <submittedName>
        <fullName evidence="2">Uncharacterized protein</fullName>
    </submittedName>
</protein>
<dbReference type="KEGG" id="ffu:CLAFUR5_03451"/>
<feature type="compositionally biased region" description="Polar residues" evidence="1">
    <location>
        <begin position="251"/>
        <end position="269"/>
    </location>
</feature>
<dbReference type="OrthoDB" id="3645758at2759"/>
<accession>A0A9Q8LCB9</accession>
<name>A0A9Q8LCB9_PASFU</name>
<feature type="region of interest" description="Disordered" evidence="1">
    <location>
        <begin position="251"/>
        <end position="284"/>
    </location>
</feature>
<feature type="compositionally biased region" description="Polar residues" evidence="1">
    <location>
        <begin position="400"/>
        <end position="416"/>
    </location>
</feature>